<dbReference type="InterPro" id="IPR029787">
    <property type="entry name" value="Nucleotide_cyclase"/>
</dbReference>
<comment type="caution">
    <text evidence="4">The sequence shown here is derived from an EMBL/GenBank/DDBJ whole genome shotgun (WGS) entry which is preliminary data.</text>
</comment>
<protein>
    <submittedName>
        <fullName evidence="4">Adenylate/guanylate cyclase domain-containing protein</fullName>
    </submittedName>
</protein>
<dbReference type="Pfam" id="PF05226">
    <property type="entry name" value="CHASE2"/>
    <property type="match status" value="1"/>
</dbReference>
<keyword evidence="5" id="KW-1185">Reference proteome</keyword>
<accession>A0ABT2MMQ3</accession>
<keyword evidence="2" id="KW-1133">Transmembrane helix</keyword>
<dbReference type="Gene3D" id="3.30.70.1230">
    <property type="entry name" value="Nucleotide cyclase"/>
    <property type="match status" value="1"/>
</dbReference>
<dbReference type="PANTHER" id="PTHR43081">
    <property type="entry name" value="ADENYLATE CYCLASE, TERMINAL-DIFFERENTIATION SPECIFIC-RELATED"/>
    <property type="match status" value="1"/>
</dbReference>
<proteinExistence type="inferred from homology"/>
<evidence type="ECO:0000256" key="1">
    <source>
        <dbReference type="ARBA" id="ARBA00005381"/>
    </source>
</evidence>
<dbReference type="Proteomes" id="UP001525890">
    <property type="component" value="Unassembled WGS sequence"/>
</dbReference>
<dbReference type="InterPro" id="IPR007890">
    <property type="entry name" value="CHASE2"/>
</dbReference>
<dbReference type="SMART" id="SM01080">
    <property type="entry name" value="CHASE2"/>
    <property type="match status" value="1"/>
</dbReference>
<evidence type="ECO:0000313" key="5">
    <source>
        <dbReference type="Proteomes" id="UP001525890"/>
    </source>
</evidence>
<dbReference type="PANTHER" id="PTHR43081:SF1">
    <property type="entry name" value="ADENYLATE CYCLASE, TERMINAL-DIFFERENTIATION SPECIFIC"/>
    <property type="match status" value="1"/>
</dbReference>
<organism evidence="4 5">
    <name type="scientific">Laspinema palackyanum D2a</name>
    <dbReference type="NCBI Taxonomy" id="2953684"/>
    <lineage>
        <taxon>Bacteria</taxon>
        <taxon>Bacillati</taxon>
        <taxon>Cyanobacteriota</taxon>
        <taxon>Cyanophyceae</taxon>
        <taxon>Oscillatoriophycideae</taxon>
        <taxon>Oscillatoriales</taxon>
        <taxon>Laspinemataceae</taxon>
        <taxon>Laspinema</taxon>
        <taxon>Laspinema palackyanum</taxon>
    </lineage>
</organism>
<evidence type="ECO:0000259" key="3">
    <source>
        <dbReference type="PROSITE" id="PS50125"/>
    </source>
</evidence>
<keyword evidence="2" id="KW-0472">Membrane</keyword>
<feature type="transmembrane region" description="Helical" evidence="2">
    <location>
        <begin position="354"/>
        <end position="372"/>
    </location>
</feature>
<dbReference type="SUPFAM" id="SSF55073">
    <property type="entry name" value="Nucleotide cyclase"/>
    <property type="match status" value="1"/>
</dbReference>
<feature type="transmembrane region" description="Helical" evidence="2">
    <location>
        <begin position="408"/>
        <end position="425"/>
    </location>
</feature>
<feature type="domain" description="Guanylate cyclase" evidence="3">
    <location>
        <begin position="470"/>
        <end position="608"/>
    </location>
</feature>
<gene>
    <name evidence="4" type="ORF">NG799_02900</name>
</gene>
<dbReference type="PROSITE" id="PS50125">
    <property type="entry name" value="GUANYLATE_CYCLASE_2"/>
    <property type="match status" value="1"/>
</dbReference>
<reference evidence="4 5" key="1">
    <citation type="journal article" date="2022" name="Front. Microbiol.">
        <title>High genomic differentiation and limited gene flow indicate recent cryptic speciation within the genus Laspinema (cyanobacteria).</title>
        <authorList>
            <person name="Stanojkovic A."/>
            <person name="Skoupy S."/>
            <person name="Skaloud P."/>
            <person name="Dvorak P."/>
        </authorList>
    </citation>
    <scope>NUCLEOTIDE SEQUENCE [LARGE SCALE GENOMIC DNA]</scope>
    <source>
        <strain evidence="4 5">D2a</strain>
    </source>
</reference>
<evidence type="ECO:0000256" key="2">
    <source>
        <dbReference type="SAM" id="Phobius"/>
    </source>
</evidence>
<sequence>MFNRNVPKPGFFIRQSPDVTAKKIKQVLWEWRGIFITAPTVAILTIALRSLGVLQLLEWATLDLFFRWRPMEPTDSRIAIVAINESDIQRAKTWPIPDQVLAQLLETIKSHEPAVIGLDIYRDLPVEPGHEQLTKVFASTPNLIGIQKVTGNAYGDSVAPPTQLSELGQVGAADILLDRDGKVRRILLSVKDRNNKTIYSFPVKLALEYLKPQGIGFELLDRERYKLGLGKTSFVRLTANDGGYIGVDAGGIQILFNPRNHLCRSWIQHCHVFDTVSMTAVLENQISPDFFRDRIVLIGSTAASLKDKFFTSYSNSYLTAPAGVEVHADAVTQLLSGALEGRRSIAVWSDSVEGFWIFLWSGVGAILGWRFLRIRSKIMLLALVSCGSIGGGFLIFLAGWWIPIVPPLMALITSAVAMVGYTAYIESENRQTVMNLLGQHVSPKIAQAVWNSRHELLKEGQILGQQMTATVLFTDLQGFTRITEQSDAQTLMLWLNEYMKAMSGIVLDHDGVVDKFIGDAIMAVFGVPIPRTRSDEMAGDAIAAVACAVAMGKKLRSLNQQWQAQGRPTVAMRVGISTGTVFAGSLGSRQRLNYTVLGDTVNIAARLESYDKTLDGGICRILIGEETYHYIQGQFPTQCIGSVQLKGREQPVNIYQVLM</sequence>
<dbReference type="InterPro" id="IPR050697">
    <property type="entry name" value="Adenylyl/Guanylyl_Cyclase_3/4"/>
</dbReference>
<dbReference type="Pfam" id="PF00211">
    <property type="entry name" value="Guanylate_cyc"/>
    <property type="match status" value="1"/>
</dbReference>
<dbReference type="CDD" id="cd07302">
    <property type="entry name" value="CHD"/>
    <property type="match status" value="1"/>
</dbReference>
<dbReference type="EMBL" id="JAMXFF010000002">
    <property type="protein sequence ID" value="MCT7965280.1"/>
    <property type="molecule type" value="Genomic_DNA"/>
</dbReference>
<dbReference type="RefSeq" id="WP_368004982.1">
    <property type="nucleotide sequence ID" value="NZ_JAMXFF010000002.1"/>
</dbReference>
<name>A0ABT2MMQ3_9CYAN</name>
<keyword evidence="2" id="KW-0812">Transmembrane</keyword>
<evidence type="ECO:0000313" key="4">
    <source>
        <dbReference type="EMBL" id="MCT7965280.1"/>
    </source>
</evidence>
<dbReference type="SMART" id="SM00044">
    <property type="entry name" value="CYCc"/>
    <property type="match status" value="1"/>
</dbReference>
<comment type="similarity">
    <text evidence="1">Belongs to the adenylyl cyclase class-3 family.</text>
</comment>
<dbReference type="InterPro" id="IPR001054">
    <property type="entry name" value="A/G_cyclase"/>
</dbReference>
<feature type="transmembrane region" description="Helical" evidence="2">
    <location>
        <begin position="379"/>
        <end position="402"/>
    </location>
</feature>